<organism evidence="2 3">
    <name type="scientific">Chryseobacterium gallinarum</name>
    <dbReference type="NCBI Taxonomy" id="1324352"/>
    <lineage>
        <taxon>Bacteria</taxon>
        <taxon>Pseudomonadati</taxon>
        <taxon>Bacteroidota</taxon>
        <taxon>Flavobacteriia</taxon>
        <taxon>Flavobacteriales</taxon>
        <taxon>Weeksellaceae</taxon>
        <taxon>Chryseobacterium group</taxon>
        <taxon>Chryseobacterium</taxon>
    </lineage>
</organism>
<protein>
    <recommendedName>
        <fullName evidence="1">Bacterial bifunctional deaminase-reductase C-terminal domain-containing protein</fullName>
    </recommendedName>
</protein>
<accession>A0A0G3M724</accession>
<gene>
    <name evidence="2" type="ORF">OK18_20580</name>
</gene>
<dbReference type="Proteomes" id="UP000035213">
    <property type="component" value="Chromosome"/>
</dbReference>
<dbReference type="GO" id="GO:0008703">
    <property type="term" value="F:5-amino-6-(5-phosphoribosylamino)uracil reductase activity"/>
    <property type="evidence" value="ECO:0007669"/>
    <property type="project" value="InterPro"/>
</dbReference>
<evidence type="ECO:0000313" key="3">
    <source>
        <dbReference type="Proteomes" id="UP000035213"/>
    </source>
</evidence>
<dbReference type="PATRIC" id="fig|1324352.5.peg.4332"/>
<dbReference type="InterPro" id="IPR024072">
    <property type="entry name" value="DHFR-like_dom_sf"/>
</dbReference>
<sequence>MKKLILQEFISTDGFCADREKTTGFFDGTYNNIGNEITPHQEKLMESIDLILLGKETYKMFTNYWPDAGGEDSKIAEAMNRTPKIVFSGSLQEVQWGNHGNISLVTEDAITYITSLKQKEEKNMIMWGSISLAQSLLKANLIDEIQLVVVPVAIGKGYSLFPEDFKLFHLALSDHKIFSNGVALLTYKPQEVLRPI</sequence>
<dbReference type="PANTHER" id="PTHR38011:SF11">
    <property type="entry name" value="2,5-DIAMINO-6-RIBOSYLAMINO-4(3H)-PYRIMIDINONE 5'-PHOSPHATE REDUCTASE"/>
    <property type="match status" value="1"/>
</dbReference>
<dbReference type="KEGG" id="cgn:OK18_20580"/>
<name>A0A0G3M724_CHRGL</name>
<evidence type="ECO:0000259" key="1">
    <source>
        <dbReference type="Pfam" id="PF01872"/>
    </source>
</evidence>
<dbReference type="EMBL" id="CP009928">
    <property type="protein sequence ID" value="AKK74684.1"/>
    <property type="molecule type" value="Genomic_DNA"/>
</dbReference>
<evidence type="ECO:0000313" key="2">
    <source>
        <dbReference type="EMBL" id="AKK74684.1"/>
    </source>
</evidence>
<feature type="domain" description="Bacterial bifunctional deaminase-reductase C-terminal" evidence="1">
    <location>
        <begin position="3"/>
        <end position="183"/>
    </location>
</feature>
<dbReference type="PANTHER" id="PTHR38011">
    <property type="entry name" value="DIHYDROFOLATE REDUCTASE FAMILY PROTEIN (AFU_ORTHOLOGUE AFUA_8G06820)"/>
    <property type="match status" value="1"/>
</dbReference>
<proteinExistence type="predicted"/>
<dbReference type="AlphaFoldDB" id="A0A0G3M724"/>
<dbReference type="Gene3D" id="3.40.430.10">
    <property type="entry name" value="Dihydrofolate Reductase, subunit A"/>
    <property type="match status" value="1"/>
</dbReference>
<dbReference type="OrthoDB" id="195113at2"/>
<dbReference type="Pfam" id="PF01872">
    <property type="entry name" value="RibD_C"/>
    <property type="match status" value="1"/>
</dbReference>
<reference evidence="2 3" key="1">
    <citation type="submission" date="2014-11" db="EMBL/GenBank/DDBJ databases">
        <authorList>
            <person name="Park G.-S."/>
            <person name="Hong S.-J."/>
            <person name="Jung B.K."/>
            <person name="Khan A.R."/>
            <person name="Kwak Y."/>
            <person name="Shin J.-H."/>
        </authorList>
    </citation>
    <scope>NUCLEOTIDE SEQUENCE [LARGE SCALE GENOMIC DNA]</scope>
    <source>
        <strain evidence="2 3">DSM 27622</strain>
    </source>
</reference>
<dbReference type="GO" id="GO:0009231">
    <property type="term" value="P:riboflavin biosynthetic process"/>
    <property type="evidence" value="ECO:0007669"/>
    <property type="project" value="InterPro"/>
</dbReference>
<dbReference type="InterPro" id="IPR050765">
    <property type="entry name" value="Riboflavin_Biosynth_HTPR"/>
</dbReference>
<dbReference type="RefSeq" id="WP_053329230.1">
    <property type="nucleotide sequence ID" value="NZ_CP009928.1"/>
</dbReference>
<dbReference type="InterPro" id="IPR002734">
    <property type="entry name" value="RibDG_C"/>
</dbReference>
<dbReference type="SUPFAM" id="SSF53597">
    <property type="entry name" value="Dihydrofolate reductase-like"/>
    <property type="match status" value="1"/>
</dbReference>